<comment type="caution">
    <text evidence="2">The sequence shown here is derived from an EMBL/GenBank/DDBJ whole genome shotgun (WGS) entry which is preliminary data.</text>
</comment>
<organism evidence="2 3">
    <name type="scientific">Leuconostoc pseudomesenteroides</name>
    <dbReference type="NCBI Taxonomy" id="33968"/>
    <lineage>
        <taxon>Bacteria</taxon>
        <taxon>Bacillati</taxon>
        <taxon>Bacillota</taxon>
        <taxon>Bacilli</taxon>
        <taxon>Lactobacillales</taxon>
        <taxon>Lactobacillaceae</taxon>
        <taxon>Leuconostoc</taxon>
    </lineage>
</organism>
<keyword evidence="1" id="KW-0472">Membrane</keyword>
<dbReference type="PANTHER" id="PTHR34821">
    <property type="entry name" value="INNER MEMBRANE PROTEIN YDCZ"/>
    <property type="match status" value="1"/>
</dbReference>
<gene>
    <name evidence="2" type="ORF">BMR96_03065</name>
</gene>
<feature type="transmembrane region" description="Helical" evidence="1">
    <location>
        <begin position="195"/>
        <end position="212"/>
    </location>
</feature>
<dbReference type="RefSeq" id="WP_080519318.1">
    <property type="nucleotide sequence ID" value="NZ_MPLS01000007.1"/>
</dbReference>
<dbReference type="Pfam" id="PF04657">
    <property type="entry name" value="DMT_YdcZ"/>
    <property type="match status" value="2"/>
</dbReference>
<reference evidence="2 3" key="1">
    <citation type="journal article" date="2017" name="Front. Microbiol.">
        <title>Genomic Characterization of Dairy Associated Leuconostoc Species and Diversity of Leuconostocs in Undefined Mixed Mesophilic Starter Cultures.</title>
        <authorList>
            <person name="Frantzen C.A."/>
            <person name="Kot W."/>
            <person name="Pedersen T.B."/>
            <person name="Ardo Y.M."/>
            <person name="Broadbent J.R."/>
            <person name="Neve H."/>
            <person name="Hansen L.H."/>
            <person name="Dal Bello F."/>
            <person name="Ostlie H.M."/>
            <person name="Kleppen H.P."/>
            <person name="Vogensen F.K."/>
            <person name="Holo H."/>
        </authorList>
    </citation>
    <scope>NUCLEOTIDE SEQUENCE [LARGE SCALE GENOMIC DNA]</scope>
    <source>
        <strain evidence="2 3">LMGCF08</strain>
    </source>
</reference>
<dbReference type="Proteomes" id="UP000192288">
    <property type="component" value="Unassembled WGS sequence"/>
</dbReference>
<protein>
    <recommendedName>
        <fullName evidence="4">DMT family transporter</fullName>
    </recommendedName>
</protein>
<evidence type="ECO:0008006" key="4">
    <source>
        <dbReference type="Google" id="ProtNLM"/>
    </source>
</evidence>
<feature type="transmembrane region" description="Helical" evidence="1">
    <location>
        <begin position="164"/>
        <end position="183"/>
    </location>
</feature>
<accession>A0A1X0VEN4</accession>
<dbReference type="EMBL" id="MPLS01000007">
    <property type="protein sequence ID" value="ORI98195.1"/>
    <property type="molecule type" value="Genomic_DNA"/>
</dbReference>
<proteinExistence type="predicted"/>
<feature type="transmembrane region" description="Helical" evidence="1">
    <location>
        <begin position="232"/>
        <end position="250"/>
    </location>
</feature>
<dbReference type="eggNOG" id="COG3238">
    <property type="taxonomic scope" value="Bacteria"/>
</dbReference>
<dbReference type="AlphaFoldDB" id="A0A1X0VEN4"/>
<name>A0A1X0VEN4_LEUPS</name>
<evidence type="ECO:0000256" key="1">
    <source>
        <dbReference type="SAM" id="Phobius"/>
    </source>
</evidence>
<dbReference type="STRING" id="33968.BMS77_06390"/>
<evidence type="ECO:0000313" key="2">
    <source>
        <dbReference type="EMBL" id="ORI98195.1"/>
    </source>
</evidence>
<feature type="transmembrane region" description="Helical" evidence="1">
    <location>
        <begin position="120"/>
        <end position="144"/>
    </location>
</feature>
<dbReference type="InterPro" id="IPR006750">
    <property type="entry name" value="YdcZ"/>
</dbReference>
<feature type="transmembrane region" description="Helical" evidence="1">
    <location>
        <begin position="283"/>
        <end position="301"/>
    </location>
</feature>
<feature type="transmembrane region" description="Helical" evidence="1">
    <location>
        <begin position="65"/>
        <end position="87"/>
    </location>
</feature>
<feature type="transmembrane region" description="Helical" evidence="1">
    <location>
        <begin position="32"/>
        <end position="53"/>
    </location>
</feature>
<dbReference type="GO" id="GO:0005886">
    <property type="term" value="C:plasma membrane"/>
    <property type="evidence" value="ECO:0007669"/>
    <property type="project" value="TreeGrafter"/>
</dbReference>
<keyword evidence="1" id="KW-1133">Transmembrane helix</keyword>
<keyword evidence="1" id="KW-0812">Transmembrane</keyword>
<feature type="transmembrane region" description="Helical" evidence="1">
    <location>
        <begin position="256"/>
        <end position="276"/>
    </location>
</feature>
<dbReference type="PANTHER" id="PTHR34821:SF2">
    <property type="entry name" value="INNER MEMBRANE PROTEIN YDCZ"/>
    <property type="match status" value="1"/>
</dbReference>
<sequence>MLFLIIALGAGLILAAQNAINAELSACLKSPIAASFLGYIVGTLFLFVLTIIIGDFAKIADLFSAPLWLLSGGLFGLVFVTSCIILFPKIGAVETVMLPTLGQIVAGMLFETVGWFNVDIIPMTLLRIVGLIVLLLGTYIAVVLATQRKTLASRTQNNQTSSRLVLRLWAFGAGVLCTVQSTFNGQLGSLIDSPTVSALWAFVIGLIVLVFLKPNTWQVFIRGVKMPQSWSAGVAGGTFVTLMSLLIPKLGPGLTVSISTLGVMVGAMLVQQFGLFKSSRQNVSVTQVIGILIMLSGIILIKMF</sequence>
<evidence type="ECO:0000313" key="3">
    <source>
        <dbReference type="Proteomes" id="UP000192288"/>
    </source>
</evidence>